<feature type="region of interest" description="Disordered" evidence="10">
    <location>
        <begin position="83"/>
        <end position="139"/>
    </location>
</feature>
<comment type="similarity">
    <text evidence="2 9">Belongs to the SLC41A transporter family.</text>
</comment>
<feature type="compositionally biased region" description="Basic residues" evidence="10">
    <location>
        <begin position="1"/>
        <end position="13"/>
    </location>
</feature>
<dbReference type="GO" id="GO:0005886">
    <property type="term" value="C:plasma membrane"/>
    <property type="evidence" value="ECO:0007669"/>
    <property type="project" value="UniProtKB-SubCell"/>
</dbReference>
<keyword evidence="9" id="KW-1003">Cell membrane</keyword>
<dbReference type="SMART" id="SM00116">
    <property type="entry name" value="CBS"/>
    <property type="match status" value="1"/>
</dbReference>
<dbReference type="InterPro" id="IPR006669">
    <property type="entry name" value="MgtE_transporter"/>
</dbReference>
<dbReference type="SUPFAM" id="SSF54631">
    <property type="entry name" value="CBS-domain pair"/>
    <property type="match status" value="1"/>
</dbReference>
<gene>
    <name evidence="12" type="primary">mgtE</name>
    <name evidence="12" type="ORF">DEW08_09325</name>
</gene>
<feature type="compositionally biased region" description="Basic and acidic residues" evidence="10">
    <location>
        <begin position="116"/>
        <end position="137"/>
    </location>
</feature>
<comment type="subunit">
    <text evidence="9">Homodimer.</text>
</comment>
<dbReference type="Pfam" id="PF03448">
    <property type="entry name" value="MgtE_N"/>
    <property type="match status" value="1"/>
</dbReference>
<dbReference type="InterPro" id="IPR000644">
    <property type="entry name" value="CBS_dom"/>
</dbReference>
<feature type="transmembrane region" description="Helical" evidence="9">
    <location>
        <begin position="419"/>
        <end position="439"/>
    </location>
</feature>
<evidence type="ECO:0000256" key="6">
    <source>
        <dbReference type="ARBA" id="ARBA00022989"/>
    </source>
</evidence>
<dbReference type="GO" id="GO:0015095">
    <property type="term" value="F:magnesium ion transmembrane transporter activity"/>
    <property type="evidence" value="ECO:0007669"/>
    <property type="project" value="UniProtKB-UniRule"/>
</dbReference>
<evidence type="ECO:0000256" key="9">
    <source>
        <dbReference type="RuleBase" id="RU362011"/>
    </source>
</evidence>
<dbReference type="SUPFAM" id="SSF161093">
    <property type="entry name" value="MgtE membrane domain-like"/>
    <property type="match status" value="1"/>
</dbReference>
<feature type="region of interest" description="Disordered" evidence="10">
    <location>
        <begin position="1"/>
        <end position="66"/>
    </location>
</feature>
<dbReference type="PROSITE" id="PS51371">
    <property type="entry name" value="CBS"/>
    <property type="match status" value="1"/>
</dbReference>
<sequence length="581" mass="61709">MDHEARARRKARPRPPVGDKCGARHGEAASAARSAGLGGDPPISRGASPVPFGRGIVPQPANAGSSWPTVLLLDRCHASPVAHREGRVSHAHRPQISGARPDGAPVLPPEIDPDDDARRRAERAPPPREDGEEERPYGVEPDFVQEVVEHLRAGGADAVRIALDGLHAADVADLIEQIGPDEREALIEILRPGFDGEVLSYLNPDLRESVVERFEPKELAAAVAELDTDDAVDLIEDLDEETRQSILDNLPAADRALVQENLAYEEYTAGRLMQRALVAVPEFWTVGKTVAYLRAAADELPEDFYDIFVVDPLYRVVGAVPLSRLLRQHRSTRIDALATQDLHVIPATTDQEEVANLFRQYALVSAPVVNAGGRLIGVITVDDVVHIIDEEAEDDIRKLGGAGDTGVFSGIGAIARSRVGWLTVNLATAFVASGVISLFEGTIAQIVALAVLMPIVASMGGNAGTQTLTVVVRALATHELSSANAPRVVGKEALVGLINGLVFAVMVGLIAWFWYGPTIGLVIAGAMVINLVIAGLSGALIPLGLKALNVDPAVASAVFLTTVTDVIGFFAFLGLASAFLL</sequence>
<evidence type="ECO:0000259" key="11">
    <source>
        <dbReference type="PROSITE" id="PS51371"/>
    </source>
</evidence>
<dbReference type="InterPro" id="IPR038076">
    <property type="entry name" value="MgtE_N_sf"/>
</dbReference>
<evidence type="ECO:0000256" key="5">
    <source>
        <dbReference type="ARBA" id="ARBA00022842"/>
    </source>
</evidence>
<dbReference type="SMART" id="SM00924">
    <property type="entry name" value="MgtE_N"/>
    <property type="match status" value="1"/>
</dbReference>
<dbReference type="InterPro" id="IPR006667">
    <property type="entry name" value="SLC41_membr_dom"/>
</dbReference>
<dbReference type="Gene3D" id="3.10.580.10">
    <property type="entry name" value="CBS-domain"/>
    <property type="match status" value="1"/>
</dbReference>
<keyword evidence="13" id="KW-1185">Reference proteome</keyword>
<dbReference type="PANTHER" id="PTHR43773">
    <property type="entry name" value="MAGNESIUM TRANSPORTER MGTE"/>
    <property type="match status" value="1"/>
</dbReference>
<dbReference type="EMBL" id="CP029353">
    <property type="protein sequence ID" value="AWK86416.1"/>
    <property type="molecule type" value="Genomic_DNA"/>
</dbReference>
<proteinExistence type="inferred from homology"/>
<dbReference type="Pfam" id="PF00571">
    <property type="entry name" value="CBS"/>
    <property type="match status" value="1"/>
</dbReference>
<name>A0A2S2CPL1_9PROT</name>
<feature type="transmembrane region" description="Helical" evidence="9">
    <location>
        <begin position="445"/>
        <end position="472"/>
    </location>
</feature>
<keyword evidence="6 9" id="KW-1133">Transmembrane helix</keyword>
<keyword evidence="9" id="KW-0479">Metal-binding</keyword>
<evidence type="ECO:0000256" key="1">
    <source>
        <dbReference type="ARBA" id="ARBA00004141"/>
    </source>
</evidence>
<organism evidence="12 13">
    <name type="scientific">Azospirillum thermophilum</name>
    <dbReference type="NCBI Taxonomy" id="2202148"/>
    <lineage>
        <taxon>Bacteria</taxon>
        <taxon>Pseudomonadati</taxon>
        <taxon>Pseudomonadota</taxon>
        <taxon>Alphaproteobacteria</taxon>
        <taxon>Rhodospirillales</taxon>
        <taxon>Azospirillaceae</taxon>
        <taxon>Azospirillum</taxon>
    </lineage>
</organism>
<keyword evidence="7 9" id="KW-0472">Membrane</keyword>
<reference evidence="13" key="1">
    <citation type="submission" date="2018-05" db="EMBL/GenBank/DDBJ databases">
        <title>Azospirillum thermophila sp. nov., a novel isolated from hot spring.</title>
        <authorList>
            <person name="Zhao Z."/>
        </authorList>
    </citation>
    <scope>NUCLEOTIDE SEQUENCE [LARGE SCALE GENOMIC DNA]</scope>
    <source>
        <strain evidence="13">CFH 70021</strain>
    </source>
</reference>
<keyword evidence="5 9" id="KW-0460">Magnesium</keyword>
<comment type="subcellular location">
    <subcellularLocation>
        <location evidence="9">Cell membrane</location>
        <topology evidence="9">Multi-pass membrane protein</topology>
    </subcellularLocation>
    <subcellularLocation>
        <location evidence="1">Membrane</location>
        <topology evidence="1">Multi-pass membrane protein</topology>
    </subcellularLocation>
</comment>
<feature type="transmembrane region" description="Helical" evidence="9">
    <location>
        <begin position="521"/>
        <end position="545"/>
    </location>
</feature>
<keyword evidence="4 9" id="KW-0812">Transmembrane</keyword>
<dbReference type="GO" id="GO:0046872">
    <property type="term" value="F:metal ion binding"/>
    <property type="evidence" value="ECO:0007669"/>
    <property type="project" value="UniProtKB-KW"/>
</dbReference>
<comment type="function">
    <text evidence="9">Acts as a magnesium transporter.</text>
</comment>
<evidence type="ECO:0000256" key="8">
    <source>
        <dbReference type="PROSITE-ProRule" id="PRU00703"/>
    </source>
</evidence>
<keyword evidence="3 9" id="KW-0813">Transport</keyword>
<dbReference type="CDD" id="cd04606">
    <property type="entry name" value="CBS_pair_Mg_transporter"/>
    <property type="match status" value="1"/>
</dbReference>
<dbReference type="OrthoDB" id="9790355at2"/>
<dbReference type="Gene3D" id="1.25.60.10">
    <property type="entry name" value="MgtE N-terminal domain-like"/>
    <property type="match status" value="1"/>
</dbReference>
<evidence type="ECO:0000256" key="4">
    <source>
        <dbReference type="ARBA" id="ARBA00022692"/>
    </source>
</evidence>
<protein>
    <recommendedName>
        <fullName evidence="9">Magnesium transporter MgtE</fullName>
    </recommendedName>
</protein>
<feature type="transmembrane region" description="Helical" evidence="9">
    <location>
        <begin position="557"/>
        <end position="580"/>
    </location>
</feature>
<feature type="transmembrane region" description="Helical" evidence="9">
    <location>
        <begin position="493"/>
        <end position="515"/>
    </location>
</feature>
<dbReference type="AlphaFoldDB" id="A0A2S2CPL1"/>
<evidence type="ECO:0000256" key="2">
    <source>
        <dbReference type="ARBA" id="ARBA00009749"/>
    </source>
</evidence>
<feature type="domain" description="CBS" evidence="11">
    <location>
        <begin position="338"/>
        <end position="396"/>
    </location>
</feature>
<dbReference type="InterPro" id="IPR036739">
    <property type="entry name" value="SLC41_membr_dom_sf"/>
</dbReference>
<dbReference type="KEGG" id="azz:DEW08_09325"/>
<accession>A0A2S2CPL1</accession>
<evidence type="ECO:0000313" key="12">
    <source>
        <dbReference type="EMBL" id="AWK86416.1"/>
    </source>
</evidence>
<dbReference type="Proteomes" id="UP000245629">
    <property type="component" value="Chromosome 2"/>
</dbReference>
<evidence type="ECO:0000256" key="3">
    <source>
        <dbReference type="ARBA" id="ARBA00022448"/>
    </source>
</evidence>
<dbReference type="PANTHER" id="PTHR43773:SF1">
    <property type="entry name" value="MAGNESIUM TRANSPORTER MGTE"/>
    <property type="match status" value="1"/>
</dbReference>
<dbReference type="SUPFAM" id="SSF158791">
    <property type="entry name" value="MgtE N-terminal domain-like"/>
    <property type="match status" value="1"/>
</dbReference>
<dbReference type="Gene3D" id="1.10.357.20">
    <property type="entry name" value="SLC41 divalent cation transporters, integral membrane domain"/>
    <property type="match status" value="1"/>
</dbReference>
<keyword evidence="8" id="KW-0129">CBS domain</keyword>
<evidence type="ECO:0000256" key="10">
    <source>
        <dbReference type="SAM" id="MobiDB-lite"/>
    </source>
</evidence>
<evidence type="ECO:0000313" key="13">
    <source>
        <dbReference type="Proteomes" id="UP000245629"/>
    </source>
</evidence>
<dbReference type="InterPro" id="IPR046342">
    <property type="entry name" value="CBS_dom_sf"/>
</dbReference>
<dbReference type="NCBIfam" id="TIGR00400">
    <property type="entry name" value="mgtE"/>
    <property type="match status" value="1"/>
</dbReference>
<evidence type="ECO:0000256" key="7">
    <source>
        <dbReference type="ARBA" id="ARBA00023136"/>
    </source>
</evidence>
<dbReference type="InterPro" id="IPR006668">
    <property type="entry name" value="Mg_transptr_MgtE_intracell_dom"/>
</dbReference>
<dbReference type="Pfam" id="PF01769">
    <property type="entry name" value="MgtE"/>
    <property type="match status" value="1"/>
</dbReference>